<keyword evidence="4" id="KW-1185">Reference proteome</keyword>
<dbReference type="InterPro" id="IPR001680">
    <property type="entry name" value="WD40_rpt"/>
</dbReference>
<protein>
    <submittedName>
        <fullName evidence="3">WD40-repeat-containing domain protein</fullName>
    </submittedName>
</protein>
<dbReference type="AlphaFoldDB" id="A0AAD4LFN8"/>
<feature type="repeat" description="WD" evidence="1">
    <location>
        <begin position="174"/>
        <end position="199"/>
    </location>
</feature>
<sequence length="494" mass="53759">MSQPQPIVIHGSDSEPEHDTIARLPTTSEVVHGTIVEPESIPPPSSLAMRKDFIWATAADLLHQNSRHMPQQPMNIVHQLPMVLRLAPISTSFAKAGGAINKIIQSPGCIAVSSAASGGQPDNLGAAEQPIVDPYNHEGTLQIWQENKGQSSTILHGHCLFEDQSPTCHKCYTVNSISFDPNQSQIMASAGNDCSVQLWLDDKKLVNGYYKYPKAPYDVVYQEKDSLLAVTCANGSVYVHSTQSGLPFGDPIDLHVTPLDVQQSVGSVVWGHGASADLLFASSEAQRADDYHGFHVAFDPDQRRCAYDFSVRESGDAMALDPDGERLAICTVGPRQVYDVRRRNGQEPIQHIRLDTFDSGSPEPGSHANEDQVTTASFSPDGILLAVARSDDELHLYDSRFMGRNKWGIVDAVWVNGWCGRGFGIITGGADGCVRFWDPRRSAEDVQNGEVLARPNVDVGHFSVGDPHNGEKPLVVGDNGGRVYVYDYAASSVF</sequence>
<evidence type="ECO:0000313" key="4">
    <source>
        <dbReference type="Proteomes" id="UP001201163"/>
    </source>
</evidence>
<feature type="region of interest" description="Disordered" evidence="2">
    <location>
        <begin position="355"/>
        <end position="374"/>
    </location>
</feature>
<dbReference type="SMART" id="SM00320">
    <property type="entry name" value="WD40"/>
    <property type="match status" value="4"/>
</dbReference>
<organism evidence="3 4">
    <name type="scientific">Lactarius akahatsu</name>
    <dbReference type="NCBI Taxonomy" id="416441"/>
    <lineage>
        <taxon>Eukaryota</taxon>
        <taxon>Fungi</taxon>
        <taxon>Dikarya</taxon>
        <taxon>Basidiomycota</taxon>
        <taxon>Agaricomycotina</taxon>
        <taxon>Agaricomycetes</taxon>
        <taxon>Russulales</taxon>
        <taxon>Russulaceae</taxon>
        <taxon>Lactarius</taxon>
    </lineage>
</organism>
<evidence type="ECO:0000313" key="3">
    <source>
        <dbReference type="EMBL" id="KAH8991931.1"/>
    </source>
</evidence>
<evidence type="ECO:0000256" key="2">
    <source>
        <dbReference type="SAM" id="MobiDB-lite"/>
    </source>
</evidence>
<reference evidence="3" key="1">
    <citation type="submission" date="2022-01" db="EMBL/GenBank/DDBJ databases">
        <title>Comparative genomics reveals a dynamic genome evolution in the ectomycorrhizal milk-cap (Lactarius) mushrooms.</title>
        <authorList>
            <consortium name="DOE Joint Genome Institute"/>
            <person name="Lebreton A."/>
            <person name="Tang N."/>
            <person name="Kuo A."/>
            <person name="LaButti K."/>
            <person name="Drula E."/>
            <person name="Barry K."/>
            <person name="Clum A."/>
            <person name="Lipzen A."/>
            <person name="Mousain D."/>
            <person name="Ng V."/>
            <person name="Wang R."/>
            <person name="Wang X."/>
            <person name="Dai Y."/>
            <person name="Henrissat B."/>
            <person name="Grigoriev I.V."/>
            <person name="Guerin-Laguette A."/>
            <person name="Yu F."/>
            <person name="Martin F.M."/>
        </authorList>
    </citation>
    <scope>NUCLEOTIDE SEQUENCE</scope>
    <source>
        <strain evidence="3">QP</strain>
    </source>
</reference>
<dbReference type="InterPro" id="IPR015943">
    <property type="entry name" value="WD40/YVTN_repeat-like_dom_sf"/>
</dbReference>
<comment type="caution">
    <text evidence="3">The sequence shown here is derived from an EMBL/GenBank/DDBJ whole genome shotgun (WGS) entry which is preliminary data.</text>
</comment>
<dbReference type="PROSITE" id="PS50082">
    <property type="entry name" value="WD_REPEATS_2"/>
    <property type="match status" value="1"/>
</dbReference>
<dbReference type="InterPro" id="IPR036322">
    <property type="entry name" value="WD40_repeat_dom_sf"/>
</dbReference>
<dbReference type="Pfam" id="PF00400">
    <property type="entry name" value="WD40"/>
    <property type="match status" value="2"/>
</dbReference>
<keyword evidence="1" id="KW-0853">WD repeat</keyword>
<dbReference type="PANTHER" id="PTHR19879:SF9">
    <property type="entry name" value="TRANSCRIPTION INITIATION FACTOR TFIID SUBUNIT 5"/>
    <property type="match status" value="1"/>
</dbReference>
<dbReference type="Proteomes" id="UP001201163">
    <property type="component" value="Unassembled WGS sequence"/>
</dbReference>
<dbReference type="Gene3D" id="2.130.10.10">
    <property type="entry name" value="YVTN repeat-like/Quinoprotein amine dehydrogenase"/>
    <property type="match status" value="2"/>
</dbReference>
<gene>
    <name evidence="3" type="ORF">EDB92DRAFT_1858995</name>
</gene>
<dbReference type="PANTHER" id="PTHR19879">
    <property type="entry name" value="TRANSCRIPTION INITIATION FACTOR TFIID"/>
    <property type="match status" value="1"/>
</dbReference>
<dbReference type="EMBL" id="JAKELL010000024">
    <property type="protein sequence ID" value="KAH8991931.1"/>
    <property type="molecule type" value="Genomic_DNA"/>
</dbReference>
<proteinExistence type="predicted"/>
<dbReference type="SUPFAM" id="SSF50978">
    <property type="entry name" value="WD40 repeat-like"/>
    <property type="match status" value="1"/>
</dbReference>
<accession>A0AAD4LFN8</accession>
<name>A0AAD4LFN8_9AGAM</name>
<evidence type="ECO:0000256" key="1">
    <source>
        <dbReference type="PROSITE-ProRule" id="PRU00221"/>
    </source>
</evidence>